<gene>
    <name evidence="1" type="ORF">IAC58_00090</name>
</gene>
<proteinExistence type="predicted"/>
<protein>
    <submittedName>
        <fullName evidence="1">Uncharacterized protein</fullName>
    </submittedName>
</protein>
<reference evidence="1" key="1">
    <citation type="submission" date="2020-10" db="EMBL/GenBank/DDBJ databases">
        <authorList>
            <person name="Gilroy R."/>
        </authorList>
    </citation>
    <scope>NUCLEOTIDE SEQUENCE</scope>
    <source>
        <strain evidence="1">11159</strain>
    </source>
</reference>
<name>A0A9D9DH10_9BACL</name>
<dbReference type="EMBL" id="JADIMY010000002">
    <property type="protein sequence ID" value="MBO8426956.1"/>
    <property type="molecule type" value="Genomic_DNA"/>
</dbReference>
<evidence type="ECO:0000313" key="2">
    <source>
        <dbReference type="Proteomes" id="UP000823613"/>
    </source>
</evidence>
<accession>A0A9D9DH10</accession>
<evidence type="ECO:0000313" key="1">
    <source>
        <dbReference type="EMBL" id="MBO8426956.1"/>
    </source>
</evidence>
<comment type="caution">
    <text evidence="1">The sequence shown here is derived from an EMBL/GenBank/DDBJ whole genome shotgun (WGS) entry which is preliminary data.</text>
</comment>
<sequence>MKEIDLILEKLTKDEKQLLKDTINHGFWGDADEEFLNDKGEVETDGCYGYCTNDAVKGKHFSGRKISGLFSSMYKKLCPNGVGEIISNCNDWWGDNSGDMLFIRIDYVKAFEDWVKEKK</sequence>
<reference evidence="1" key="2">
    <citation type="journal article" date="2021" name="PeerJ">
        <title>Extensive microbial diversity within the chicken gut microbiome revealed by metagenomics and culture.</title>
        <authorList>
            <person name="Gilroy R."/>
            <person name="Ravi A."/>
            <person name="Getino M."/>
            <person name="Pursley I."/>
            <person name="Horton D.L."/>
            <person name="Alikhan N.F."/>
            <person name="Baker D."/>
            <person name="Gharbi K."/>
            <person name="Hall N."/>
            <person name="Watson M."/>
            <person name="Adriaenssens E.M."/>
            <person name="Foster-Nyarko E."/>
            <person name="Jarju S."/>
            <person name="Secka A."/>
            <person name="Antonio M."/>
            <person name="Oren A."/>
            <person name="Chaudhuri R.R."/>
            <person name="La Ragione R."/>
            <person name="Hildebrand F."/>
            <person name="Pallen M.J."/>
        </authorList>
    </citation>
    <scope>NUCLEOTIDE SEQUENCE</scope>
    <source>
        <strain evidence="1">11159</strain>
    </source>
</reference>
<organism evidence="1 2">
    <name type="scientific">Candidatus Onthovivens merdipullorum</name>
    <dbReference type="NCBI Taxonomy" id="2840889"/>
    <lineage>
        <taxon>Bacteria</taxon>
        <taxon>Bacillati</taxon>
        <taxon>Bacillota</taxon>
        <taxon>Bacilli</taxon>
        <taxon>Bacillales</taxon>
        <taxon>Candidatus Onthovivens</taxon>
    </lineage>
</organism>
<dbReference type="AlphaFoldDB" id="A0A9D9DH10"/>
<dbReference type="Proteomes" id="UP000823613">
    <property type="component" value="Unassembled WGS sequence"/>
</dbReference>